<organism evidence="1 2">
    <name type="scientific">Alligator mississippiensis</name>
    <name type="common">American alligator</name>
    <dbReference type="NCBI Taxonomy" id="8496"/>
    <lineage>
        <taxon>Eukaryota</taxon>
        <taxon>Metazoa</taxon>
        <taxon>Chordata</taxon>
        <taxon>Craniata</taxon>
        <taxon>Vertebrata</taxon>
        <taxon>Euteleostomi</taxon>
        <taxon>Archelosauria</taxon>
        <taxon>Archosauria</taxon>
        <taxon>Crocodylia</taxon>
        <taxon>Alligatoridae</taxon>
        <taxon>Alligatorinae</taxon>
        <taxon>Alligator</taxon>
    </lineage>
</organism>
<sequence length="71" mass="8359">MNTAFNAGAKNTAIPRRRIFSHDISEQFQRSCEILQGWPNLLRSSNWDQIWELVATDSRPVHVRACFKWKE</sequence>
<reference evidence="1 2" key="1">
    <citation type="journal article" date="2012" name="Genome Biol.">
        <title>Sequencing three crocodilian genomes to illuminate the evolution of archosaurs and amniotes.</title>
        <authorList>
            <person name="St John J.A."/>
            <person name="Braun E.L."/>
            <person name="Isberg S.R."/>
            <person name="Miles L.G."/>
            <person name="Chong A.Y."/>
            <person name="Gongora J."/>
            <person name="Dalzell P."/>
            <person name="Moran C."/>
            <person name="Bed'hom B."/>
            <person name="Abzhanov A."/>
            <person name="Burgess S.C."/>
            <person name="Cooksey A.M."/>
            <person name="Castoe T.A."/>
            <person name="Crawford N.G."/>
            <person name="Densmore L.D."/>
            <person name="Drew J.C."/>
            <person name="Edwards S.V."/>
            <person name="Faircloth B.C."/>
            <person name="Fujita M.K."/>
            <person name="Greenwold M.J."/>
            <person name="Hoffmann F.G."/>
            <person name="Howard J.M."/>
            <person name="Iguchi T."/>
            <person name="Janes D.E."/>
            <person name="Khan S.Y."/>
            <person name="Kohno S."/>
            <person name="de Koning A.J."/>
            <person name="Lance S.L."/>
            <person name="McCarthy F.M."/>
            <person name="McCormack J.E."/>
            <person name="Merchant M.E."/>
            <person name="Peterson D.G."/>
            <person name="Pollock D.D."/>
            <person name="Pourmand N."/>
            <person name="Raney B.J."/>
            <person name="Roessler K.A."/>
            <person name="Sanford J.R."/>
            <person name="Sawyer R.H."/>
            <person name="Schmidt C.J."/>
            <person name="Triplett E.W."/>
            <person name="Tuberville T.D."/>
            <person name="Venegas-Anaya M."/>
            <person name="Howard J.T."/>
            <person name="Jarvis E.D."/>
            <person name="Guillette L.J.Jr."/>
            <person name="Glenn T.C."/>
            <person name="Green R.E."/>
            <person name="Ray D.A."/>
        </authorList>
    </citation>
    <scope>NUCLEOTIDE SEQUENCE [LARGE SCALE GENOMIC DNA]</scope>
    <source>
        <strain evidence="1">KSC_2009_1</strain>
    </source>
</reference>
<protein>
    <submittedName>
        <fullName evidence="1">Uncharacterized protein</fullName>
    </submittedName>
</protein>
<accession>A0A151NSE8</accession>
<name>A0A151NSE8_ALLMI</name>
<gene>
    <name evidence="1" type="ORF">Y1Q_0018636</name>
</gene>
<comment type="caution">
    <text evidence="1">The sequence shown here is derived from an EMBL/GenBank/DDBJ whole genome shotgun (WGS) entry which is preliminary data.</text>
</comment>
<keyword evidence="2" id="KW-1185">Reference proteome</keyword>
<evidence type="ECO:0000313" key="1">
    <source>
        <dbReference type="EMBL" id="KYO39539.1"/>
    </source>
</evidence>
<proteinExistence type="predicted"/>
<evidence type="ECO:0000313" key="2">
    <source>
        <dbReference type="Proteomes" id="UP000050525"/>
    </source>
</evidence>
<dbReference type="Proteomes" id="UP000050525">
    <property type="component" value="Unassembled WGS sequence"/>
</dbReference>
<dbReference type="AlphaFoldDB" id="A0A151NSE8"/>
<dbReference type="EMBL" id="AKHW03002185">
    <property type="protein sequence ID" value="KYO39539.1"/>
    <property type="molecule type" value="Genomic_DNA"/>
</dbReference>